<dbReference type="InterPro" id="IPR025345">
    <property type="entry name" value="DUF4249"/>
</dbReference>
<name>A0A1P9X278_9BACT</name>
<dbReference type="Proteomes" id="UP000187941">
    <property type="component" value="Chromosome"/>
</dbReference>
<dbReference type="STRING" id="1178516.AWR27_21990"/>
<dbReference type="AlphaFoldDB" id="A0A1P9X278"/>
<evidence type="ECO:0000313" key="1">
    <source>
        <dbReference type="EMBL" id="AQG81737.1"/>
    </source>
</evidence>
<organism evidence="1 2">
    <name type="scientific">Spirosoma montaniterrae</name>
    <dbReference type="NCBI Taxonomy" id="1178516"/>
    <lineage>
        <taxon>Bacteria</taxon>
        <taxon>Pseudomonadati</taxon>
        <taxon>Bacteroidota</taxon>
        <taxon>Cytophagia</taxon>
        <taxon>Cytophagales</taxon>
        <taxon>Cytophagaceae</taxon>
        <taxon>Spirosoma</taxon>
    </lineage>
</organism>
<protein>
    <recommendedName>
        <fullName evidence="3">DUF4249 domain-containing protein</fullName>
    </recommendedName>
</protein>
<dbReference type="Pfam" id="PF14054">
    <property type="entry name" value="DUF4249"/>
    <property type="match status" value="1"/>
</dbReference>
<evidence type="ECO:0000313" key="2">
    <source>
        <dbReference type="Proteomes" id="UP000187941"/>
    </source>
</evidence>
<accession>A0A1P9X278</accession>
<gene>
    <name evidence="1" type="ORF">AWR27_21990</name>
</gene>
<keyword evidence="2" id="KW-1185">Reference proteome</keyword>
<sequence>MGAVGNVQLQILTISVQYFMKAKSYSLLLGALLGLSSCEKVIDVDLRDTDTKTVIEGNITDQAGPYTVRVSQTANFNESGTGQTLDNATVLITDNTGQRDTLRGVGNGLYQTRTLRGTPGRAYTLSVTVGGKLYTATSTMPQPVVLDKLTYEDAGPGSKAIYAHFDDPANAINQYRFVMWINDKRQDAIFISDDRLRNGIRNRIALFSPGASADEVEPNDNVRVEMQGIDAGVYDYFKSLSDLLGGQSASPANPNTNLSGGAVGYFSAQTVSTNSLLVK</sequence>
<dbReference type="EMBL" id="CP014263">
    <property type="protein sequence ID" value="AQG81737.1"/>
    <property type="molecule type" value="Genomic_DNA"/>
</dbReference>
<dbReference type="KEGG" id="smon:AWR27_21990"/>
<reference evidence="1 2" key="1">
    <citation type="submission" date="2016-01" db="EMBL/GenBank/DDBJ databases">
        <authorList>
            <person name="Oliw E.H."/>
        </authorList>
    </citation>
    <scope>NUCLEOTIDE SEQUENCE [LARGE SCALE GENOMIC DNA]</scope>
    <source>
        <strain evidence="1 2">DY10</strain>
    </source>
</reference>
<proteinExistence type="predicted"/>
<evidence type="ECO:0008006" key="3">
    <source>
        <dbReference type="Google" id="ProtNLM"/>
    </source>
</evidence>